<evidence type="ECO:0000313" key="6">
    <source>
        <dbReference type="Proteomes" id="UP000006546"/>
    </source>
</evidence>
<dbReference type="InterPro" id="IPR001387">
    <property type="entry name" value="Cro/C1-type_HTH"/>
</dbReference>
<dbReference type="RefSeq" id="WP_013757286.1">
    <property type="nucleotide sequence ID" value="NC_015500.1"/>
</dbReference>
<evidence type="ECO:0000313" key="5">
    <source>
        <dbReference type="EMBL" id="AEE15566.1"/>
    </source>
</evidence>
<keyword evidence="2" id="KW-0238">DNA-binding</keyword>
<dbReference type="PANTHER" id="PTHR46797:SF23">
    <property type="entry name" value="HTH-TYPE TRANSCRIPTIONAL REGULATOR SUTR"/>
    <property type="match status" value="1"/>
</dbReference>
<dbReference type="InterPro" id="IPR010982">
    <property type="entry name" value="Lambda_DNA-bd_dom_sf"/>
</dbReference>
<dbReference type="Proteomes" id="UP000006546">
    <property type="component" value="Chromosome"/>
</dbReference>
<reference evidence="6" key="1">
    <citation type="submission" date="2011-04" db="EMBL/GenBank/DDBJ databases">
        <title>The complete genome of Treponema brennaborense DSM 12168.</title>
        <authorList>
            <person name="Lucas S."/>
            <person name="Han J."/>
            <person name="Lapidus A."/>
            <person name="Bruce D."/>
            <person name="Goodwin L."/>
            <person name="Pitluck S."/>
            <person name="Peters L."/>
            <person name="Kyrpides N."/>
            <person name="Mavromatis K."/>
            <person name="Ivanova N."/>
            <person name="Mikhailova N."/>
            <person name="Pagani I."/>
            <person name="Teshima H."/>
            <person name="Detter J.C."/>
            <person name="Tapia R."/>
            <person name="Han C."/>
            <person name="Land M."/>
            <person name="Hauser L."/>
            <person name="Markowitz V."/>
            <person name="Cheng J.-F."/>
            <person name="Hugenholtz P."/>
            <person name="Woyke T."/>
            <person name="Wu D."/>
            <person name="Gronow S."/>
            <person name="Wellnitz S."/>
            <person name="Brambilla E."/>
            <person name="Klenk H.-P."/>
            <person name="Eisen J.A."/>
        </authorList>
    </citation>
    <scope>NUCLEOTIDE SEQUENCE [LARGE SCALE GENOMIC DNA]</scope>
    <source>
        <strain evidence="6">DSM 12168 / CIP 105900 / DD5/3</strain>
    </source>
</reference>
<feature type="domain" description="HTH cro/C1-type" evidence="4">
    <location>
        <begin position="11"/>
        <end position="65"/>
    </location>
</feature>
<evidence type="ECO:0000256" key="1">
    <source>
        <dbReference type="ARBA" id="ARBA00023015"/>
    </source>
</evidence>
<protein>
    <submittedName>
        <fullName evidence="5">Helix-turn-helix domain protein</fullName>
    </submittedName>
</protein>
<evidence type="ECO:0000256" key="3">
    <source>
        <dbReference type="ARBA" id="ARBA00023163"/>
    </source>
</evidence>
<accession>F4LL88</accession>
<dbReference type="SUPFAM" id="SSF47413">
    <property type="entry name" value="lambda repressor-like DNA-binding domains"/>
    <property type="match status" value="1"/>
</dbReference>
<dbReference type="InterPro" id="IPR050807">
    <property type="entry name" value="TransReg_Diox_bact_type"/>
</dbReference>
<proteinExistence type="predicted"/>
<dbReference type="PROSITE" id="PS50943">
    <property type="entry name" value="HTH_CROC1"/>
    <property type="match status" value="1"/>
</dbReference>
<dbReference type="Pfam" id="PF01381">
    <property type="entry name" value="HTH_3"/>
    <property type="match status" value="1"/>
</dbReference>
<dbReference type="CDD" id="cd00093">
    <property type="entry name" value="HTH_XRE"/>
    <property type="match status" value="1"/>
</dbReference>
<dbReference type="KEGG" id="tbe:Trebr_0112"/>
<name>F4LL88_TREBD</name>
<sequence>MDVYETYAANIKKIRIAKKLNQAELAEKLGLSVKYVSDLETGRSSGSFDTLVNLADALGVEPYELLLPRNQPVNYDSRRTKQLMTRLRTNLNELVDTVENFLKE</sequence>
<keyword evidence="6" id="KW-1185">Reference proteome</keyword>
<dbReference type="PANTHER" id="PTHR46797">
    <property type="entry name" value="HTH-TYPE TRANSCRIPTIONAL REGULATOR"/>
    <property type="match status" value="1"/>
</dbReference>
<evidence type="ECO:0000259" key="4">
    <source>
        <dbReference type="PROSITE" id="PS50943"/>
    </source>
</evidence>
<dbReference type="HOGENOM" id="CLU_066192_17_8_12"/>
<dbReference type="STRING" id="906968.Trebr_0112"/>
<dbReference type="GO" id="GO:0005829">
    <property type="term" value="C:cytosol"/>
    <property type="evidence" value="ECO:0007669"/>
    <property type="project" value="TreeGrafter"/>
</dbReference>
<dbReference type="OrthoDB" id="5461347at2"/>
<gene>
    <name evidence="5" type="ordered locus">Trebr_0112</name>
</gene>
<keyword evidence="1" id="KW-0805">Transcription regulation</keyword>
<dbReference type="GO" id="GO:0003677">
    <property type="term" value="F:DNA binding"/>
    <property type="evidence" value="ECO:0007669"/>
    <property type="project" value="UniProtKB-KW"/>
</dbReference>
<dbReference type="eggNOG" id="COG1396">
    <property type="taxonomic scope" value="Bacteria"/>
</dbReference>
<dbReference type="AlphaFoldDB" id="F4LL88"/>
<dbReference type="Gene3D" id="1.10.260.40">
    <property type="entry name" value="lambda repressor-like DNA-binding domains"/>
    <property type="match status" value="1"/>
</dbReference>
<evidence type="ECO:0000256" key="2">
    <source>
        <dbReference type="ARBA" id="ARBA00023125"/>
    </source>
</evidence>
<dbReference type="EMBL" id="CP002696">
    <property type="protein sequence ID" value="AEE15566.1"/>
    <property type="molecule type" value="Genomic_DNA"/>
</dbReference>
<keyword evidence="3" id="KW-0804">Transcription</keyword>
<dbReference type="GO" id="GO:0003700">
    <property type="term" value="F:DNA-binding transcription factor activity"/>
    <property type="evidence" value="ECO:0007669"/>
    <property type="project" value="TreeGrafter"/>
</dbReference>
<dbReference type="SMART" id="SM00530">
    <property type="entry name" value="HTH_XRE"/>
    <property type="match status" value="1"/>
</dbReference>
<organism evidence="5 6">
    <name type="scientific">Treponema brennaborense (strain DSM 12168 / CIP 105900 / DD5/3)</name>
    <dbReference type="NCBI Taxonomy" id="906968"/>
    <lineage>
        <taxon>Bacteria</taxon>
        <taxon>Pseudomonadati</taxon>
        <taxon>Spirochaetota</taxon>
        <taxon>Spirochaetia</taxon>
        <taxon>Spirochaetales</taxon>
        <taxon>Treponemataceae</taxon>
        <taxon>Treponema</taxon>
    </lineage>
</organism>